<dbReference type="EMBL" id="JARGEI010000022">
    <property type="protein sequence ID" value="KAJ8711300.1"/>
    <property type="molecule type" value="Genomic_DNA"/>
</dbReference>
<evidence type="ECO:0000313" key="2">
    <source>
        <dbReference type="Proteomes" id="UP001231518"/>
    </source>
</evidence>
<keyword evidence="2" id="KW-1185">Reference proteome</keyword>
<dbReference type="Proteomes" id="UP001231518">
    <property type="component" value="Chromosome 21"/>
</dbReference>
<dbReference type="AlphaFoldDB" id="A0AAD8DMZ0"/>
<reference evidence="1" key="1">
    <citation type="submission" date="2023-03" db="EMBL/GenBank/DDBJ databases">
        <title>Chromosome-level genomes of two armyworms, Mythimna separata and Mythimna loreyi, provide insights into the biosynthesis and reception of sex pheromones.</title>
        <authorList>
            <person name="Zhao H."/>
        </authorList>
    </citation>
    <scope>NUCLEOTIDE SEQUENCE</scope>
    <source>
        <strain evidence="1">BeijingLab</strain>
        <tissue evidence="1">Pupa</tissue>
    </source>
</reference>
<comment type="caution">
    <text evidence="1">The sequence shown here is derived from an EMBL/GenBank/DDBJ whole genome shotgun (WGS) entry which is preliminary data.</text>
</comment>
<gene>
    <name evidence="1" type="ORF">PYW07_008542</name>
</gene>
<sequence length="681" mass="80699">MPPLTLEGDTLGEKRRHFNKLVARAIDDKNYALCNIRADDSDIDNLLKIDIACKTRNVDYIMEVMKSTDMLYAATAIKKSTWLITEQQYAHVINPEYLHTQLLPSMNPKSFNKLMLHIRLNLKDETRVETFYEYLKGKENAYKWLQNCSIPFIENVIQNERLIPLSLYKRLCRRSPKFIPYYKRVIQGNFMHASKQEIMCYVKTHTDYVLDVMVNADIDFYSNPKFSKRNTKFLMKYYPQKVFDNFDKFVKEIDLSVAARYLNKKEIIAFLKKQVSIESHYYLFEYDELGHFIQNMPEDERFEFVRKTFITKTELAAFYPEYEGRYSYVKSYKWYEFAPFNVALPELKKLIRKEKSSFERCAILSVLITCARRNPQHVKTLLKLVKDEHINEPLQFKISFLNNLFSQISTHKFDVETWTILDQLFYSMDVYTESENNVQMCIQCIVLYKVLHDELVPTIVEQKILFDNFENIQGKLDKTQNDKVFTYLLNSVLTKVQKQNFADESDFNETIVNLKNALSLLRDWKKDIRKYPSILEKIRELIKIKQDNFWKADLSCLYNMKKSWRKHMFEESLSLSLCEETCLNALKHKPQLLARHDKEIDALRADDAVSLRRLLARLRVYWPHSLAQHWTQAYLLNLNKPTGQKAVIRGLFTLLHQNQIIGMAKTYIPNEIKLALTVKTT</sequence>
<protein>
    <submittedName>
        <fullName evidence="1">Uncharacterized protein</fullName>
    </submittedName>
</protein>
<evidence type="ECO:0000313" key="1">
    <source>
        <dbReference type="EMBL" id="KAJ8711300.1"/>
    </source>
</evidence>
<proteinExistence type="predicted"/>
<accession>A0AAD8DMZ0</accession>
<name>A0AAD8DMZ0_MYTSE</name>
<organism evidence="1 2">
    <name type="scientific">Mythimna separata</name>
    <name type="common">Oriental armyworm</name>
    <name type="synonym">Pseudaletia separata</name>
    <dbReference type="NCBI Taxonomy" id="271217"/>
    <lineage>
        <taxon>Eukaryota</taxon>
        <taxon>Metazoa</taxon>
        <taxon>Ecdysozoa</taxon>
        <taxon>Arthropoda</taxon>
        <taxon>Hexapoda</taxon>
        <taxon>Insecta</taxon>
        <taxon>Pterygota</taxon>
        <taxon>Neoptera</taxon>
        <taxon>Endopterygota</taxon>
        <taxon>Lepidoptera</taxon>
        <taxon>Glossata</taxon>
        <taxon>Ditrysia</taxon>
        <taxon>Noctuoidea</taxon>
        <taxon>Noctuidae</taxon>
        <taxon>Noctuinae</taxon>
        <taxon>Hadenini</taxon>
        <taxon>Mythimna</taxon>
    </lineage>
</organism>